<name>A0A2A2LEI1_9BILA</name>
<feature type="compositionally biased region" description="Pro residues" evidence="1">
    <location>
        <begin position="23"/>
        <end position="39"/>
    </location>
</feature>
<reference evidence="2 3" key="1">
    <citation type="journal article" date="2017" name="Curr. Biol.">
        <title>Genome architecture and evolution of a unichromosomal asexual nematode.</title>
        <authorList>
            <person name="Fradin H."/>
            <person name="Zegar C."/>
            <person name="Gutwein M."/>
            <person name="Lucas J."/>
            <person name="Kovtun M."/>
            <person name="Corcoran D."/>
            <person name="Baugh L.R."/>
            <person name="Kiontke K."/>
            <person name="Gunsalus K."/>
            <person name="Fitch D.H."/>
            <person name="Piano F."/>
        </authorList>
    </citation>
    <scope>NUCLEOTIDE SEQUENCE [LARGE SCALE GENOMIC DNA]</scope>
    <source>
        <strain evidence="2">PF1309</strain>
    </source>
</reference>
<feature type="compositionally biased region" description="Basic and acidic residues" evidence="1">
    <location>
        <begin position="40"/>
        <end position="73"/>
    </location>
</feature>
<evidence type="ECO:0000313" key="2">
    <source>
        <dbReference type="EMBL" id="PAV84564.1"/>
    </source>
</evidence>
<dbReference type="EMBL" id="LIAE01006838">
    <property type="protein sequence ID" value="PAV84564.1"/>
    <property type="molecule type" value="Genomic_DNA"/>
</dbReference>
<dbReference type="OrthoDB" id="4680325at2759"/>
<sequence>MHAISEVGIQTNIHQVIQQPQRVPTPPQIQQIPPAPPLPRPEEIRRAPPKPEPRQPVHEQQRPVLEIKTRTNDHINELTETLSKREGYLLRPIANQGPTTVHINERSSYGDVTMWLQEKGFSPRQGF</sequence>
<accession>A0A2A2LEI1</accession>
<evidence type="ECO:0000313" key="3">
    <source>
        <dbReference type="Proteomes" id="UP000218231"/>
    </source>
</evidence>
<keyword evidence="3" id="KW-1185">Reference proteome</keyword>
<comment type="caution">
    <text evidence="2">The sequence shown here is derived from an EMBL/GenBank/DDBJ whole genome shotgun (WGS) entry which is preliminary data.</text>
</comment>
<dbReference type="STRING" id="2018661.A0A2A2LEI1"/>
<gene>
    <name evidence="2" type="ORF">WR25_18232</name>
</gene>
<feature type="region of interest" description="Disordered" evidence="1">
    <location>
        <begin position="16"/>
        <end position="73"/>
    </location>
</feature>
<organism evidence="2 3">
    <name type="scientific">Diploscapter pachys</name>
    <dbReference type="NCBI Taxonomy" id="2018661"/>
    <lineage>
        <taxon>Eukaryota</taxon>
        <taxon>Metazoa</taxon>
        <taxon>Ecdysozoa</taxon>
        <taxon>Nematoda</taxon>
        <taxon>Chromadorea</taxon>
        <taxon>Rhabditida</taxon>
        <taxon>Rhabditina</taxon>
        <taxon>Rhabditomorpha</taxon>
        <taxon>Rhabditoidea</taxon>
        <taxon>Rhabditidae</taxon>
        <taxon>Diploscapter</taxon>
    </lineage>
</organism>
<dbReference type="Proteomes" id="UP000218231">
    <property type="component" value="Unassembled WGS sequence"/>
</dbReference>
<proteinExistence type="predicted"/>
<dbReference type="AlphaFoldDB" id="A0A2A2LEI1"/>
<evidence type="ECO:0000256" key="1">
    <source>
        <dbReference type="SAM" id="MobiDB-lite"/>
    </source>
</evidence>
<protein>
    <submittedName>
        <fullName evidence="2">Uncharacterized protein</fullName>
    </submittedName>
</protein>